<feature type="non-terminal residue" evidence="1">
    <location>
        <position position="1"/>
    </location>
</feature>
<accession>A0ACA9PSX9</accession>
<dbReference type="EMBL" id="CAJVPT010039789">
    <property type="protein sequence ID" value="CAG8723758.1"/>
    <property type="molecule type" value="Genomic_DNA"/>
</dbReference>
<evidence type="ECO:0000313" key="1">
    <source>
        <dbReference type="EMBL" id="CAG8723758.1"/>
    </source>
</evidence>
<sequence length="256" mass="28220">PMFNLETERMAERFRAKRRKAIEEREKAEKEKQEIEKANGNPVNGDSAMVISSPKEGASHEDRSTLKRARDDEMQDSDGPHPPKRIKMSPFGTDEGGNAKNVRFTEQDDTLELPAIALNGDTINDTIMSDHLDPPSPSPIAKPLTDDAPSSTKVADTAPIGLTQQVIHAPSRTPSPGVSTPPTFNVTSSLFSALEETLATKTANLNVEQLEALRASCLNVVWAHRGDWDRDNLMMRINDAITKYLVDMGEISEDED</sequence>
<comment type="caution">
    <text evidence="1">The sequence shown here is derived from an EMBL/GenBank/DDBJ whole genome shotgun (WGS) entry which is preliminary data.</text>
</comment>
<keyword evidence="2" id="KW-1185">Reference proteome</keyword>
<gene>
    <name evidence="1" type="ORF">ACOLOM_LOCUS11260</name>
</gene>
<protein>
    <submittedName>
        <fullName evidence="1">2184_t:CDS:1</fullName>
    </submittedName>
</protein>
<name>A0ACA9PSX9_9GLOM</name>
<evidence type="ECO:0000313" key="2">
    <source>
        <dbReference type="Proteomes" id="UP000789525"/>
    </source>
</evidence>
<proteinExistence type="predicted"/>
<organism evidence="1 2">
    <name type="scientific">Acaulospora colombiana</name>
    <dbReference type="NCBI Taxonomy" id="27376"/>
    <lineage>
        <taxon>Eukaryota</taxon>
        <taxon>Fungi</taxon>
        <taxon>Fungi incertae sedis</taxon>
        <taxon>Mucoromycota</taxon>
        <taxon>Glomeromycotina</taxon>
        <taxon>Glomeromycetes</taxon>
        <taxon>Diversisporales</taxon>
        <taxon>Acaulosporaceae</taxon>
        <taxon>Acaulospora</taxon>
    </lineage>
</organism>
<reference evidence="1" key="1">
    <citation type="submission" date="2021-06" db="EMBL/GenBank/DDBJ databases">
        <authorList>
            <person name="Kallberg Y."/>
            <person name="Tangrot J."/>
            <person name="Rosling A."/>
        </authorList>
    </citation>
    <scope>NUCLEOTIDE SEQUENCE</scope>
    <source>
        <strain evidence="1">CL356</strain>
    </source>
</reference>
<dbReference type="Proteomes" id="UP000789525">
    <property type="component" value="Unassembled WGS sequence"/>
</dbReference>